<feature type="region of interest" description="Disordered" evidence="2">
    <location>
        <begin position="142"/>
        <end position="185"/>
    </location>
</feature>
<dbReference type="Proteomes" id="UP001596098">
    <property type="component" value="Unassembled WGS sequence"/>
</dbReference>
<protein>
    <recommendedName>
        <fullName evidence="5">TetR family transcriptional regulator</fullName>
    </recommendedName>
</protein>
<dbReference type="EMBL" id="JBHSQI010000009">
    <property type="protein sequence ID" value="MFC6154910.1"/>
    <property type="molecule type" value="Genomic_DNA"/>
</dbReference>
<reference evidence="4" key="1">
    <citation type="journal article" date="2019" name="Int. J. Syst. Evol. Microbiol.">
        <title>The Global Catalogue of Microorganisms (GCM) 10K type strain sequencing project: providing services to taxonomists for standard genome sequencing and annotation.</title>
        <authorList>
            <consortium name="The Broad Institute Genomics Platform"/>
            <consortium name="The Broad Institute Genome Sequencing Center for Infectious Disease"/>
            <person name="Wu L."/>
            <person name="Ma J."/>
        </authorList>
    </citation>
    <scope>NUCLEOTIDE SEQUENCE [LARGE SCALE GENOMIC DNA]</scope>
    <source>
        <strain evidence="4">DFY28</strain>
    </source>
</reference>
<feature type="coiled-coil region" evidence="1">
    <location>
        <begin position="77"/>
        <end position="111"/>
    </location>
</feature>
<evidence type="ECO:0000256" key="1">
    <source>
        <dbReference type="SAM" id="Coils"/>
    </source>
</evidence>
<name>A0ABW1R462_9ACTN</name>
<evidence type="ECO:0008006" key="5">
    <source>
        <dbReference type="Google" id="ProtNLM"/>
    </source>
</evidence>
<proteinExistence type="predicted"/>
<comment type="caution">
    <text evidence="3">The sequence shown here is derived from an EMBL/GenBank/DDBJ whole genome shotgun (WGS) entry which is preliminary data.</text>
</comment>
<evidence type="ECO:0000313" key="4">
    <source>
        <dbReference type="Proteomes" id="UP001596098"/>
    </source>
</evidence>
<sequence>MAKKNPDQSRDVRAAMERLLNGTPQTVHPASLNLKGLAQEAGVSRPSLYRQYKPLADEFLQRVEHLQSPDRPTTPQERAMRDELDEVRAQYAELEDRYRQSQEAQTRWKEAATVAFRTANAAKKEARRLYTANVALHRSLEQTRAQLTGRPTPHATRPRPNAFGFDKEPEPTLNDESLHKWIDEA</sequence>
<gene>
    <name evidence="3" type="ORF">ACFPWU_14685</name>
</gene>
<accession>A0ABW1R462</accession>
<evidence type="ECO:0000256" key="2">
    <source>
        <dbReference type="SAM" id="MobiDB-lite"/>
    </source>
</evidence>
<keyword evidence="1" id="KW-0175">Coiled coil</keyword>
<evidence type="ECO:0000313" key="3">
    <source>
        <dbReference type="EMBL" id="MFC6154910.1"/>
    </source>
</evidence>
<keyword evidence="4" id="KW-1185">Reference proteome</keyword>
<dbReference type="RefSeq" id="WP_128221994.1">
    <property type="nucleotide sequence ID" value="NZ_CP034929.1"/>
</dbReference>
<feature type="compositionally biased region" description="Basic and acidic residues" evidence="2">
    <location>
        <begin position="165"/>
        <end position="185"/>
    </location>
</feature>
<organism evidence="3 4">
    <name type="scientific">Nocardioides yefusunii</name>
    <dbReference type="NCBI Taxonomy" id="2500546"/>
    <lineage>
        <taxon>Bacteria</taxon>
        <taxon>Bacillati</taxon>
        <taxon>Actinomycetota</taxon>
        <taxon>Actinomycetes</taxon>
        <taxon>Propionibacteriales</taxon>
        <taxon>Nocardioidaceae</taxon>
        <taxon>Nocardioides</taxon>
    </lineage>
</organism>